<dbReference type="SUPFAM" id="SSF57667">
    <property type="entry name" value="beta-beta-alpha zinc fingers"/>
    <property type="match status" value="2"/>
</dbReference>
<evidence type="ECO:0000256" key="6">
    <source>
        <dbReference type="ARBA" id="ARBA00022771"/>
    </source>
</evidence>
<dbReference type="FunFam" id="3.30.160.60:FF:000355">
    <property type="entry name" value="zinc finger and SCAN domain-containing protein 20 isoform X1"/>
    <property type="match status" value="1"/>
</dbReference>
<feature type="domain" description="C2H2-type" evidence="14">
    <location>
        <begin position="86"/>
        <end position="113"/>
    </location>
</feature>
<dbReference type="Pfam" id="PF00096">
    <property type="entry name" value="zf-C2H2"/>
    <property type="match status" value="3"/>
</dbReference>
<accession>A0A8C3HP11</accession>
<evidence type="ECO:0000256" key="5">
    <source>
        <dbReference type="ARBA" id="ARBA00022737"/>
    </source>
</evidence>
<evidence type="ECO:0000256" key="8">
    <source>
        <dbReference type="ARBA" id="ARBA00023015"/>
    </source>
</evidence>
<dbReference type="GeneTree" id="ENSGT01150000286971"/>
<comment type="similarity">
    <text evidence="3">Belongs to the krueppel C2H2-type zinc-finger protein family.</text>
</comment>
<evidence type="ECO:0000313" key="15">
    <source>
        <dbReference type="Ensembl" id="ENSCPBP00000021257.1"/>
    </source>
</evidence>
<dbReference type="InterPro" id="IPR013087">
    <property type="entry name" value="Znf_C2H2_type"/>
</dbReference>
<feature type="domain" description="C2H2-type" evidence="14">
    <location>
        <begin position="58"/>
        <end position="85"/>
    </location>
</feature>
<keyword evidence="16" id="KW-1185">Reference proteome</keyword>
<evidence type="ECO:0000256" key="9">
    <source>
        <dbReference type="ARBA" id="ARBA00023125"/>
    </source>
</evidence>
<evidence type="ECO:0000256" key="12">
    <source>
        <dbReference type="PROSITE-ProRule" id="PRU00042"/>
    </source>
</evidence>
<dbReference type="InterPro" id="IPR036236">
    <property type="entry name" value="Znf_C2H2_sf"/>
</dbReference>
<comment type="function">
    <text evidence="1">May be involved in transcriptional regulation.</text>
</comment>
<dbReference type="PROSITE" id="PS00028">
    <property type="entry name" value="ZINC_FINGER_C2H2_1"/>
    <property type="match status" value="3"/>
</dbReference>
<dbReference type="FunFam" id="3.30.160.60:FF:001493">
    <property type="entry name" value="zinc finger protein 664"/>
    <property type="match status" value="1"/>
</dbReference>
<dbReference type="GO" id="GO:0005634">
    <property type="term" value="C:nucleus"/>
    <property type="evidence" value="ECO:0007669"/>
    <property type="project" value="UniProtKB-SubCell"/>
</dbReference>
<name>A0A8C3HP11_CHRPI</name>
<evidence type="ECO:0000256" key="3">
    <source>
        <dbReference type="ARBA" id="ARBA00006991"/>
    </source>
</evidence>
<keyword evidence="6 12" id="KW-0863">Zinc-finger</keyword>
<keyword evidence="4" id="KW-0479">Metal-binding</keyword>
<feature type="domain" description="C2H2-type" evidence="14">
    <location>
        <begin position="30"/>
        <end position="57"/>
    </location>
</feature>
<keyword evidence="9" id="KW-0238">DNA-binding</keyword>
<evidence type="ECO:0000256" key="4">
    <source>
        <dbReference type="ARBA" id="ARBA00022723"/>
    </source>
</evidence>
<evidence type="ECO:0000259" key="14">
    <source>
        <dbReference type="PROSITE" id="PS50157"/>
    </source>
</evidence>
<dbReference type="SMART" id="SM00355">
    <property type="entry name" value="ZnF_C2H2"/>
    <property type="match status" value="3"/>
</dbReference>
<evidence type="ECO:0000256" key="11">
    <source>
        <dbReference type="ARBA" id="ARBA00023242"/>
    </source>
</evidence>
<keyword evidence="8" id="KW-0805">Transcription regulation</keyword>
<dbReference type="GO" id="GO:0000978">
    <property type="term" value="F:RNA polymerase II cis-regulatory region sequence-specific DNA binding"/>
    <property type="evidence" value="ECO:0007669"/>
    <property type="project" value="TreeGrafter"/>
</dbReference>
<reference evidence="15" key="2">
    <citation type="submission" date="2025-09" db="UniProtKB">
        <authorList>
            <consortium name="Ensembl"/>
        </authorList>
    </citation>
    <scope>IDENTIFICATION</scope>
</reference>
<dbReference type="PROSITE" id="PS50157">
    <property type="entry name" value="ZINC_FINGER_C2H2_2"/>
    <property type="match status" value="3"/>
</dbReference>
<organism evidence="15 16">
    <name type="scientific">Chrysemys picta bellii</name>
    <name type="common">Western painted turtle</name>
    <name type="synonym">Emys bellii</name>
    <dbReference type="NCBI Taxonomy" id="8478"/>
    <lineage>
        <taxon>Eukaryota</taxon>
        <taxon>Metazoa</taxon>
        <taxon>Chordata</taxon>
        <taxon>Craniata</taxon>
        <taxon>Vertebrata</taxon>
        <taxon>Euteleostomi</taxon>
        <taxon>Archelosauria</taxon>
        <taxon>Testudinata</taxon>
        <taxon>Testudines</taxon>
        <taxon>Cryptodira</taxon>
        <taxon>Durocryptodira</taxon>
        <taxon>Testudinoidea</taxon>
        <taxon>Emydidae</taxon>
        <taxon>Chrysemys</taxon>
    </lineage>
</organism>
<dbReference type="PANTHER" id="PTHR23235:SF152">
    <property type="entry name" value="SI:DKEY-210J14.3"/>
    <property type="match status" value="1"/>
</dbReference>
<evidence type="ECO:0000256" key="7">
    <source>
        <dbReference type="ARBA" id="ARBA00022833"/>
    </source>
</evidence>
<keyword evidence="5" id="KW-0677">Repeat</keyword>
<proteinExistence type="inferred from homology"/>
<evidence type="ECO:0000256" key="2">
    <source>
        <dbReference type="ARBA" id="ARBA00004123"/>
    </source>
</evidence>
<dbReference type="GO" id="GO:0000981">
    <property type="term" value="F:DNA-binding transcription factor activity, RNA polymerase II-specific"/>
    <property type="evidence" value="ECO:0007669"/>
    <property type="project" value="TreeGrafter"/>
</dbReference>
<dbReference type="PANTHER" id="PTHR23235">
    <property type="entry name" value="KRUEPPEL-LIKE TRANSCRIPTION FACTOR"/>
    <property type="match status" value="1"/>
</dbReference>
<evidence type="ECO:0000313" key="16">
    <source>
        <dbReference type="Proteomes" id="UP000694380"/>
    </source>
</evidence>
<sequence length="192" mass="20424">MALSGEASEDLPGAEAQPDGAPGAGSAKRKTCPECGKSFVWSSHLAQHRRMHTGERPFQCGECGKSFSRSSNLVKHQGTHTGERPYRCPDCGRGFTDSSNLAAHLRGHAATRPGSATSAPLGLSSRVLVGEGGAQGWMDVLWEHVYTHTYRGRTPSALRAGGGEGSWLAYLISLPPTPAAARVREHPQLQQP</sequence>
<feature type="region of interest" description="Disordered" evidence="13">
    <location>
        <begin position="1"/>
        <end position="29"/>
    </location>
</feature>
<dbReference type="FunFam" id="3.30.160.60:FF:000508">
    <property type="entry name" value="Myeloid zinc finger 1"/>
    <property type="match status" value="1"/>
</dbReference>
<keyword evidence="7" id="KW-0862">Zinc</keyword>
<reference evidence="15" key="1">
    <citation type="submission" date="2025-08" db="UniProtKB">
        <authorList>
            <consortium name="Ensembl"/>
        </authorList>
    </citation>
    <scope>IDENTIFICATION</scope>
</reference>
<dbReference type="GO" id="GO:0042802">
    <property type="term" value="F:identical protein binding"/>
    <property type="evidence" value="ECO:0007669"/>
    <property type="project" value="UniProtKB-ARBA"/>
</dbReference>
<evidence type="ECO:0000256" key="1">
    <source>
        <dbReference type="ARBA" id="ARBA00003767"/>
    </source>
</evidence>
<dbReference type="AlphaFoldDB" id="A0A8C3HP11"/>
<dbReference type="Gene3D" id="3.30.160.60">
    <property type="entry name" value="Classic Zinc Finger"/>
    <property type="match status" value="3"/>
</dbReference>
<protein>
    <recommendedName>
        <fullName evidence="14">C2H2-type domain-containing protein</fullName>
    </recommendedName>
</protein>
<dbReference type="GO" id="GO:0008270">
    <property type="term" value="F:zinc ion binding"/>
    <property type="evidence" value="ECO:0007669"/>
    <property type="project" value="UniProtKB-KW"/>
</dbReference>
<dbReference type="Proteomes" id="UP000694380">
    <property type="component" value="Unplaced"/>
</dbReference>
<keyword evidence="10" id="KW-0804">Transcription</keyword>
<comment type="subcellular location">
    <subcellularLocation>
        <location evidence="2">Nucleus</location>
    </subcellularLocation>
</comment>
<keyword evidence="11" id="KW-0539">Nucleus</keyword>
<dbReference type="Ensembl" id="ENSCPBT00000025009.1">
    <property type="protein sequence ID" value="ENSCPBP00000021257.1"/>
    <property type="gene ID" value="ENSCPBG00000015272.1"/>
</dbReference>
<evidence type="ECO:0000256" key="13">
    <source>
        <dbReference type="SAM" id="MobiDB-lite"/>
    </source>
</evidence>
<evidence type="ECO:0000256" key="10">
    <source>
        <dbReference type="ARBA" id="ARBA00023163"/>
    </source>
</evidence>